<reference evidence="3 4" key="1">
    <citation type="submission" date="2019-08" db="EMBL/GenBank/DDBJ databases">
        <authorList>
            <person name="Karlyshev A.V."/>
        </authorList>
    </citation>
    <scope>NUCLEOTIDE SEQUENCE [LARGE SCALE GENOMIC DNA]</scope>
    <source>
        <strain evidence="3 4">Alg18-2.2</strain>
    </source>
</reference>
<sequence length="133" mass="14761">MNAAAAQPLTPERTQDLGTAGLRTVFRIADEWGLSTAQLMVLLGDPSRTTFFRWKSGEVAQVSRDLLERLSYLVGIYKALQILLPQGDHASAYLKRPNTAPLFAGRTPLQVMLGGQVADLFQVREYLDAQRGW</sequence>
<proteinExistence type="predicted"/>
<comment type="caution">
    <text evidence="3">The sequence shown here is derived from an EMBL/GenBank/DDBJ whole genome shotgun (WGS) entry which is preliminary data.</text>
</comment>
<name>A0A5C8KML9_9GAMM</name>
<dbReference type="EMBL" id="VRTS01000007">
    <property type="protein sequence ID" value="TXK61041.1"/>
    <property type="molecule type" value="Genomic_DNA"/>
</dbReference>
<gene>
    <name evidence="3" type="ORF">FU658_10745</name>
</gene>
<feature type="domain" description="Antitoxin Xre-like helix-turn-helix" evidence="2">
    <location>
        <begin position="16"/>
        <end position="75"/>
    </location>
</feature>
<dbReference type="Proteomes" id="UP000321248">
    <property type="component" value="Unassembled WGS sequence"/>
</dbReference>
<organism evidence="3 4">
    <name type="scientific">Alkalisalibacterium limincola</name>
    <dbReference type="NCBI Taxonomy" id="2699169"/>
    <lineage>
        <taxon>Bacteria</taxon>
        <taxon>Pseudomonadati</taxon>
        <taxon>Pseudomonadota</taxon>
        <taxon>Gammaproteobacteria</taxon>
        <taxon>Lysobacterales</taxon>
        <taxon>Lysobacteraceae</taxon>
        <taxon>Alkalisalibacterium</taxon>
    </lineage>
</organism>
<dbReference type="AlphaFoldDB" id="A0A5C8KML9"/>
<dbReference type="GO" id="GO:0003677">
    <property type="term" value="F:DNA binding"/>
    <property type="evidence" value="ECO:0007669"/>
    <property type="project" value="InterPro"/>
</dbReference>
<evidence type="ECO:0000259" key="2">
    <source>
        <dbReference type="Pfam" id="PF20432"/>
    </source>
</evidence>
<feature type="domain" description="Antitoxin Xre/MbcA/ParS-like toxin-binding" evidence="1">
    <location>
        <begin position="79"/>
        <end position="132"/>
    </location>
</feature>
<protein>
    <submittedName>
        <fullName evidence="3">DUF2384 domain-containing protein</fullName>
    </submittedName>
</protein>
<dbReference type="RefSeq" id="WP_147892084.1">
    <property type="nucleotide sequence ID" value="NZ_VRTS01000007.1"/>
</dbReference>
<evidence type="ECO:0000313" key="3">
    <source>
        <dbReference type="EMBL" id="TXK61041.1"/>
    </source>
</evidence>
<accession>A0A5C8KML9</accession>
<evidence type="ECO:0000259" key="1">
    <source>
        <dbReference type="Pfam" id="PF09722"/>
    </source>
</evidence>
<evidence type="ECO:0000313" key="4">
    <source>
        <dbReference type="Proteomes" id="UP000321248"/>
    </source>
</evidence>
<keyword evidence="4" id="KW-1185">Reference proteome</keyword>
<dbReference type="InterPro" id="IPR046847">
    <property type="entry name" value="Xre-like_HTH"/>
</dbReference>
<dbReference type="Pfam" id="PF20432">
    <property type="entry name" value="Xre-like-HTH"/>
    <property type="match status" value="1"/>
</dbReference>
<dbReference type="Pfam" id="PF09722">
    <property type="entry name" value="Xre_MbcA_ParS_C"/>
    <property type="match status" value="1"/>
</dbReference>
<dbReference type="InterPro" id="IPR024467">
    <property type="entry name" value="Xre/MbcA/ParS-like_toxin-bd"/>
</dbReference>
<dbReference type="OrthoDB" id="117888at2"/>